<keyword evidence="3" id="KW-1185">Reference proteome</keyword>
<evidence type="ECO:0000313" key="2">
    <source>
        <dbReference type="EMBL" id="GEB53281.1"/>
    </source>
</evidence>
<gene>
    <name evidence="2" type="ORF">SCA03_58320</name>
</gene>
<comment type="caution">
    <text evidence="2">The sequence shown here is derived from an EMBL/GenBank/DDBJ whole genome shotgun (WGS) entry which is preliminary data.</text>
</comment>
<evidence type="ECO:0000256" key="1">
    <source>
        <dbReference type="SAM" id="MobiDB-lite"/>
    </source>
</evidence>
<reference evidence="2 3" key="1">
    <citation type="submission" date="2019-06" db="EMBL/GenBank/DDBJ databases">
        <title>Whole genome shotgun sequence of Streptomyces cacaoi subsp. cacaoi NBRC 12748.</title>
        <authorList>
            <person name="Hosoyama A."/>
            <person name="Uohara A."/>
            <person name="Ohji S."/>
            <person name="Ichikawa N."/>
        </authorList>
    </citation>
    <scope>NUCLEOTIDE SEQUENCE [LARGE SCALE GENOMIC DNA]</scope>
    <source>
        <strain evidence="2 3">NBRC 12748</strain>
    </source>
</reference>
<dbReference type="EMBL" id="BJMM01000047">
    <property type="protein sequence ID" value="GEB53281.1"/>
    <property type="molecule type" value="Genomic_DNA"/>
</dbReference>
<organism evidence="2 3">
    <name type="scientific">Streptomyces cacaoi</name>
    <dbReference type="NCBI Taxonomy" id="1898"/>
    <lineage>
        <taxon>Bacteria</taxon>
        <taxon>Bacillati</taxon>
        <taxon>Actinomycetota</taxon>
        <taxon>Actinomycetes</taxon>
        <taxon>Kitasatosporales</taxon>
        <taxon>Streptomycetaceae</taxon>
        <taxon>Streptomyces</taxon>
    </lineage>
</organism>
<dbReference type="RefSeq" id="WP_141275737.1">
    <property type="nucleotide sequence ID" value="NZ_BJMM01000047.1"/>
</dbReference>
<sequence>MTDGSLSPLPYDDPDFWGFWYFDEFCEYKEYGSGSAEAFDEAREAAEGAGPRGGAGDDRVVYDAGGGRAVLVEAGPFELTLSLLDPGSAEPLQLGWDDQAHPTPYGLHWREADVLCRAAALADPRAAYPGPHLALLSRFAPVCDEADAATALPLLREAFAGLPGLDAYQRLVYASLADLRASGIRWVRDEDTGHRYPDEWFPDEDESGDGDGRGAGGGAGEAAVGLPYAHDPDREHFPSGSLGSLRSPEYPDFPFDALAGTVEQARLRCAETARQPWAAAEAVRAAAHAFGRDGTAARRAELRAAVRDRGCTDAAVLDALAPEAGTLRALVMTELLLGVEPGVLLRAHTGPAPRPLRSYGARLVLPAQQRGGPPLAALNERLRRAGSGGVTHGPARYHLPDGTWREEIDLRLLDDWRTGIEQARAVVRECGTHAEVTVRRRGEALTLHLP</sequence>
<dbReference type="AlphaFoldDB" id="A0A4Y3R6L9"/>
<feature type="compositionally biased region" description="Acidic residues" evidence="1">
    <location>
        <begin position="200"/>
        <end position="209"/>
    </location>
</feature>
<evidence type="ECO:0000313" key="3">
    <source>
        <dbReference type="Proteomes" id="UP000319210"/>
    </source>
</evidence>
<proteinExistence type="predicted"/>
<feature type="region of interest" description="Disordered" evidence="1">
    <location>
        <begin position="197"/>
        <end position="241"/>
    </location>
</feature>
<dbReference type="OrthoDB" id="2612449at2"/>
<dbReference type="Proteomes" id="UP000319210">
    <property type="component" value="Unassembled WGS sequence"/>
</dbReference>
<name>A0A4Y3R6L9_STRCI</name>
<protein>
    <submittedName>
        <fullName evidence="2">Uncharacterized protein</fullName>
    </submittedName>
</protein>
<accession>A0A4Y3R6L9</accession>